<keyword evidence="2" id="KW-1133">Transmembrane helix</keyword>
<dbReference type="GO" id="GO:0043565">
    <property type="term" value="F:sequence-specific DNA binding"/>
    <property type="evidence" value="ECO:0007669"/>
    <property type="project" value="InterPro"/>
</dbReference>
<dbReference type="InterPro" id="IPR018060">
    <property type="entry name" value="HTH_AraC"/>
</dbReference>
<keyword evidence="6" id="KW-1185">Reference proteome</keyword>
<evidence type="ECO:0000256" key="1">
    <source>
        <dbReference type="SAM" id="Coils"/>
    </source>
</evidence>
<dbReference type="Gene3D" id="1.25.40.10">
    <property type="entry name" value="Tetratricopeptide repeat domain"/>
    <property type="match status" value="2"/>
</dbReference>
<evidence type="ECO:0000259" key="4">
    <source>
        <dbReference type="PROSITE" id="PS01124"/>
    </source>
</evidence>
<dbReference type="Pfam" id="PF12833">
    <property type="entry name" value="HTH_18"/>
    <property type="match status" value="1"/>
</dbReference>
<dbReference type="PROSITE" id="PS01124">
    <property type="entry name" value="HTH_ARAC_FAMILY_2"/>
    <property type="match status" value="1"/>
</dbReference>
<feature type="coiled-coil region" evidence="1">
    <location>
        <begin position="356"/>
        <end position="383"/>
    </location>
</feature>
<dbReference type="Proteomes" id="UP000295215">
    <property type="component" value="Unassembled WGS sequence"/>
</dbReference>
<dbReference type="GO" id="GO:0003700">
    <property type="term" value="F:DNA-binding transcription factor activity"/>
    <property type="evidence" value="ECO:0007669"/>
    <property type="project" value="InterPro"/>
</dbReference>
<proteinExistence type="predicted"/>
<feature type="chain" id="PRO_5021019978" evidence="3">
    <location>
        <begin position="20"/>
        <end position="576"/>
    </location>
</feature>
<evidence type="ECO:0000256" key="3">
    <source>
        <dbReference type="SAM" id="SignalP"/>
    </source>
</evidence>
<dbReference type="SUPFAM" id="SSF48452">
    <property type="entry name" value="TPR-like"/>
    <property type="match status" value="1"/>
</dbReference>
<feature type="signal peptide" evidence="3">
    <location>
        <begin position="1"/>
        <end position="19"/>
    </location>
</feature>
<name>A0A4R7F1Y5_9FLAO</name>
<dbReference type="AlphaFoldDB" id="A0A4R7F1Y5"/>
<evidence type="ECO:0000256" key="2">
    <source>
        <dbReference type="SAM" id="Phobius"/>
    </source>
</evidence>
<dbReference type="EMBL" id="SOAG01000007">
    <property type="protein sequence ID" value="TDS62082.1"/>
    <property type="molecule type" value="Genomic_DNA"/>
</dbReference>
<accession>A0A4R7F1Y5</accession>
<dbReference type="Gene3D" id="1.10.10.60">
    <property type="entry name" value="Homeodomain-like"/>
    <property type="match status" value="2"/>
</dbReference>
<dbReference type="OrthoDB" id="5295174at2"/>
<protein>
    <submittedName>
        <fullName evidence="5">Helix-turn-helix protein</fullName>
    </submittedName>
</protein>
<sequence length="576" mass="68888">MKAKLGLILLFLACFYIKAQKITPKDNIDDSLEAYLNVLQNTSSQDSLYQKTVDHYLQKAKKEDNYEHLFQAYIYKAIIEKNVAKMHLYADSLFILNKQYPNIANKIKALQIKSTVYYVEKDYPKMLEYELSALKLIEKEKSPYEYYKSIYSIGQVYFYMQQYADAKDNFKDARNYFSAFKDYNNQRGYFNSIRYEALCEYYLQNYQNSYKLIQKALNEVTILKHYANFERGYLELVLGMNLYQQKQYNKSLEQLKAALPTIQKNEDYANESVIYYYTGLNYTAVNNISESIEYFKKVDLLFQQRDYINFEVLPAYNYLVEYFKDVNNTEQQLYYTNRQLLASVHLQKSYKSLSSTLHKKLDIEGLQAEKERLENNLKQKNNRLFVILCIAIPGFLISLYFWIYNNKKKKEYHKQYKASEQQREIDRQTRINLKTVEDDNKKKTIPTKVTKSRSVIVNKDIEQMILNELQKFEEQHLYLESNLDILKLAKRWNTNRTYLSNCINKHKGKTFLDYINSLRINYFMEMIEKNKHWKSYKIKAIAEELGFSGGRNFSDVFIKQMGFPPSYYIQQKEKEK</sequence>
<reference evidence="5 6" key="1">
    <citation type="submission" date="2019-03" db="EMBL/GenBank/DDBJ databases">
        <title>Genomic Encyclopedia of Archaeal and Bacterial Type Strains, Phase II (KMG-II): from individual species to whole genera.</title>
        <authorList>
            <person name="Goeker M."/>
        </authorList>
    </citation>
    <scope>NUCLEOTIDE SEQUENCE [LARGE SCALE GENOMIC DNA]</scope>
    <source>
        <strain evidence="5 6">DSM 28213</strain>
    </source>
</reference>
<comment type="caution">
    <text evidence="5">The sequence shown here is derived from an EMBL/GenBank/DDBJ whole genome shotgun (WGS) entry which is preliminary data.</text>
</comment>
<gene>
    <name evidence="5" type="ORF">C8P70_10748</name>
</gene>
<dbReference type="SMART" id="SM00342">
    <property type="entry name" value="HTH_ARAC"/>
    <property type="match status" value="1"/>
</dbReference>
<keyword evidence="2" id="KW-0812">Transmembrane</keyword>
<keyword evidence="3" id="KW-0732">Signal</keyword>
<feature type="transmembrane region" description="Helical" evidence="2">
    <location>
        <begin position="384"/>
        <end position="404"/>
    </location>
</feature>
<dbReference type="InterPro" id="IPR011990">
    <property type="entry name" value="TPR-like_helical_dom_sf"/>
</dbReference>
<organism evidence="5 6">
    <name type="scientific">Myroides indicus</name>
    <dbReference type="NCBI Taxonomy" id="1323422"/>
    <lineage>
        <taxon>Bacteria</taxon>
        <taxon>Pseudomonadati</taxon>
        <taxon>Bacteroidota</taxon>
        <taxon>Flavobacteriia</taxon>
        <taxon>Flavobacteriales</taxon>
        <taxon>Flavobacteriaceae</taxon>
        <taxon>Myroides</taxon>
    </lineage>
</organism>
<feature type="domain" description="HTH araC/xylS-type" evidence="4">
    <location>
        <begin position="467"/>
        <end position="571"/>
    </location>
</feature>
<dbReference type="RefSeq" id="WP_133712093.1">
    <property type="nucleotide sequence ID" value="NZ_SOAG01000007.1"/>
</dbReference>
<evidence type="ECO:0000313" key="5">
    <source>
        <dbReference type="EMBL" id="TDS62082.1"/>
    </source>
</evidence>
<keyword evidence="2" id="KW-0472">Membrane</keyword>
<evidence type="ECO:0000313" key="6">
    <source>
        <dbReference type="Proteomes" id="UP000295215"/>
    </source>
</evidence>
<keyword evidence="1" id="KW-0175">Coiled coil</keyword>